<feature type="domain" description="Spore protein YkvP/CgeB glycosyl transferase-like" evidence="4">
    <location>
        <begin position="205"/>
        <end position="353"/>
    </location>
</feature>
<dbReference type="RefSeq" id="WP_159903833.1">
    <property type="nucleotide sequence ID" value="NZ_BAABFX010000002.1"/>
</dbReference>
<comment type="similarity">
    <text evidence="1">Belongs to the glycosyltransferase group 1 family. Glycosyltransferase 4 subfamily.</text>
</comment>
<evidence type="ECO:0000259" key="4">
    <source>
        <dbReference type="Pfam" id="PF13524"/>
    </source>
</evidence>
<dbReference type="PANTHER" id="PTHR12526:SF640">
    <property type="entry name" value="COLANIC ACID BIOSYNTHESIS GLYCOSYLTRANSFERASE WCAL-RELATED"/>
    <property type="match status" value="1"/>
</dbReference>
<keyword evidence="3" id="KW-0808">Transferase</keyword>
<evidence type="ECO:0000256" key="3">
    <source>
        <dbReference type="ARBA" id="ARBA00022679"/>
    </source>
</evidence>
<evidence type="ECO:0000313" key="6">
    <source>
        <dbReference type="Proteomes" id="UP001500390"/>
    </source>
</evidence>
<comment type="caution">
    <text evidence="5">The sequence shown here is derived from an EMBL/GenBank/DDBJ whole genome shotgun (WGS) entry which is preliminary data.</text>
</comment>
<name>A0ABP8J7P9_9MICO</name>
<sequence>MARVLVLTVAHPPEDARIQHREIGALVGHGHEVTYVAPFSAFGATPPPDLRTIDVPRSQGRPVVRARAVRAAARVLAHEASRHDVVLVHDPELLPALAVARLRGGRPGPVLVWDVHEDVPAQMYMLDLPRPVQRVGAGAIGAAERVAEHGIRLLLAEYDYQGRFRHEHPVVPNTVLVPDEAPGPAEEQPRVVYLGALTRARGSDELVAVAERLPGVTFDVLGNASPSVHDDLGRAAQRLDNLRYHGFVPNTEALHRLRGALAGLAMLHPHRNYAQSRPTKVMEYMAHGVPTVTTPNEASAQMVLEADAGAVIGFGDVEGAVAAIQGWDADRTEQHRLALNAYATAREQYSWQRDGARFAEVIGQWAAARSSRRR</sequence>
<evidence type="ECO:0000256" key="1">
    <source>
        <dbReference type="ARBA" id="ARBA00009481"/>
    </source>
</evidence>
<dbReference type="EMBL" id="BAABFX010000002">
    <property type="protein sequence ID" value="GAA4386465.1"/>
    <property type="molecule type" value="Genomic_DNA"/>
</dbReference>
<dbReference type="Proteomes" id="UP001500390">
    <property type="component" value="Unassembled WGS sequence"/>
</dbReference>
<dbReference type="Pfam" id="PF13524">
    <property type="entry name" value="Glyco_trans_1_2"/>
    <property type="match status" value="1"/>
</dbReference>
<protein>
    <submittedName>
        <fullName evidence="5">Glycosyltransferase family 4 protein</fullName>
    </submittedName>
</protein>
<dbReference type="InterPro" id="IPR055259">
    <property type="entry name" value="YkvP/CgeB_Glyco_trans-like"/>
</dbReference>
<gene>
    <name evidence="5" type="ORF">GCM10023153_00150</name>
</gene>
<dbReference type="Gene3D" id="3.40.50.2000">
    <property type="entry name" value="Glycogen Phosphorylase B"/>
    <property type="match status" value="2"/>
</dbReference>
<dbReference type="PANTHER" id="PTHR12526">
    <property type="entry name" value="GLYCOSYLTRANSFERASE"/>
    <property type="match status" value="1"/>
</dbReference>
<accession>A0ABP8J7P9</accession>
<dbReference type="SUPFAM" id="SSF53756">
    <property type="entry name" value="UDP-Glycosyltransferase/glycogen phosphorylase"/>
    <property type="match status" value="1"/>
</dbReference>
<organism evidence="5 6">
    <name type="scientific">Ornithinibacter aureus</name>
    <dbReference type="NCBI Taxonomy" id="622664"/>
    <lineage>
        <taxon>Bacteria</taxon>
        <taxon>Bacillati</taxon>
        <taxon>Actinomycetota</taxon>
        <taxon>Actinomycetes</taxon>
        <taxon>Micrococcales</taxon>
        <taxon>Intrasporangiaceae</taxon>
        <taxon>Ornithinibacter</taxon>
    </lineage>
</organism>
<keyword evidence="2" id="KW-0328">Glycosyltransferase</keyword>
<evidence type="ECO:0000313" key="5">
    <source>
        <dbReference type="EMBL" id="GAA4386465.1"/>
    </source>
</evidence>
<keyword evidence="6" id="KW-1185">Reference proteome</keyword>
<evidence type="ECO:0000256" key="2">
    <source>
        <dbReference type="ARBA" id="ARBA00022676"/>
    </source>
</evidence>
<reference evidence="6" key="1">
    <citation type="journal article" date="2019" name="Int. J. Syst. Evol. Microbiol.">
        <title>The Global Catalogue of Microorganisms (GCM) 10K type strain sequencing project: providing services to taxonomists for standard genome sequencing and annotation.</title>
        <authorList>
            <consortium name="The Broad Institute Genomics Platform"/>
            <consortium name="The Broad Institute Genome Sequencing Center for Infectious Disease"/>
            <person name="Wu L."/>
            <person name="Ma J."/>
        </authorList>
    </citation>
    <scope>NUCLEOTIDE SEQUENCE [LARGE SCALE GENOMIC DNA]</scope>
    <source>
        <strain evidence="6">JCM 17738</strain>
    </source>
</reference>
<proteinExistence type="inferred from homology"/>